<dbReference type="AlphaFoldDB" id="A0AAV7PUU3"/>
<comment type="caution">
    <text evidence="1">The sequence shown here is derived from an EMBL/GenBank/DDBJ whole genome shotgun (WGS) entry which is preliminary data.</text>
</comment>
<protein>
    <submittedName>
        <fullName evidence="1">Uncharacterized protein</fullName>
    </submittedName>
</protein>
<gene>
    <name evidence="1" type="ORF">NDU88_010323</name>
</gene>
<dbReference type="EMBL" id="JANPWB010000011">
    <property type="protein sequence ID" value="KAJ1131993.1"/>
    <property type="molecule type" value="Genomic_DNA"/>
</dbReference>
<keyword evidence="2" id="KW-1185">Reference proteome</keyword>
<proteinExistence type="predicted"/>
<organism evidence="1 2">
    <name type="scientific">Pleurodeles waltl</name>
    <name type="common">Iberian ribbed newt</name>
    <dbReference type="NCBI Taxonomy" id="8319"/>
    <lineage>
        <taxon>Eukaryota</taxon>
        <taxon>Metazoa</taxon>
        <taxon>Chordata</taxon>
        <taxon>Craniata</taxon>
        <taxon>Vertebrata</taxon>
        <taxon>Euteleostomi</taxon>
        <taxon>Amphibia</taxon>
        <taxon>Batrachia</taxon>
        <taxon>Caudata</taxon>
        <taxon>Salamandroidea</taxon>
        <taxon>Salamandridae</taxon>
        <taxon>Pleurodelinae</taxon>
        <taxon>Pleurodeles</taxon>
    </lineage>
</organism>
<evidence type="ECO:0000313" key="1">
    <source>
        <dbReference type="EMBL" id="KAJ1131993.1"/>
    </source>
</evidence>
<sequence>MSRQARPRLVVAVRHDSFAQQLCFSLSRHIRSRGEARAWRQLCGLWREPGLASRARRLASRARRLAQGLSVDSIGLWHPREGVSAALVHTLR</sequence>
<reference evidence="1" key="1">
    <citation type="journal article" date="2022" name="bioRxiv">
        <title>Sequencing and chromosome-scale assembly of the giantPleurodeles waltlgenome.</title>
        <authorList>
            <person name="Brown T."/>
            <person name="Elewa A."/>
            <person name="Iarovenko S."/>
            <person name="Subramanian E."/>
            <person name="Araus A.J."/>
            <person name="Petzold A."/>
            <person name="Susuki M."/>
            <person name="Suzuki K.-i.T."/>
            <person name="Hayashi T."/>
            <person name="Toyoda A."/>
            <person name="Oliveira C."/>
            <person name="Osipova E."/>
            <person name="Leigh N.D."/>
            <person name="Simon A."/>
            <person name="Yun M.H."/>
        </authorList>
    </citation>
    <scope>NUCLEOTIDE SEQUENCE</scope>
    <source>
        <strain evidence="1">20211129_DDA</strain>
        <tissue evidence="1">Liver</tissue>
    </source>
</reference>
<name>A0AAV7PUU3_PLEWA</name>
<accession>A0AAV7PUU3</accession>
<dbReference type="Proteomes" id="UP001066276">
    <property type="component" value="Chromosome 7"/>
</dbReference>
<evidence type="ECO:0000313" key="2">
    <source>
        <dbReference type="Proteomes" id="UP001066276"/>
    </source>
</evidence>